<sequence length="149" mass="17203">MVSLDILNQGHLFLAGLICGLCMLFVYDLLRIFRRVVSHGTVWIAVEDILYWCGCALMIFRMLYRQNDGLIRGFAMIAIFVGMLLYNWLLSRFIIKAGVKIFGGIVKALVFIVKTITAPIRFVLKKNGRFLKKRLKKIWKTIRMGLCKL</sequence>
<dbReference type="RefSeq" id="WP_158425576.1">
    <property type="nucleotide sequence ID" value="NZ_JAOQJQ010000004.1"/>
</dbReference>
<dbReference type="Proteomes" id="UP001652442">
    <property type="component" value="Unassembled WGS sequence"/>
</dbReference>
<keyword evidence="3" id="KW-1185">Reference proteome</keyword>
<feature type="transmembrane region" description="Helical" evidence="1">
    <location>
        <begin position="42"/>
        <end position="63"/>
    </location>
</feature>
<accession>A0ABT2TL37</accession>
<feature type="transmembrane region" description="Helical" evidence="1">
    <location>
        <begin position="101"/>
        <end position="124"/>
    </location>
</feature>
<keyword evidence="1" id="KW-0472">Membrane</keyword>
<name>A0ABT2TL37_9FIRM</name>
<reference evidence="2 3" key="1">
    <citation type="journal article" date="2021" name="ISME Commun">
        <title>Automated analysis of genomic sequences facilitates high-throughput and comprehensive description of bacteria.</title>
        <authorList>
            <person name="Hitch T.C.A."/>
        </authorList>
    </citation>
    <scope>NUCLEOTIDE SEQUENCE [LARGE SCALE GENOMIC DNA]</scope>
    <source>
        <strain evidence="2 3">Sanger_109</strain>
    </source>
</reference>
<keyword evidence="1" id="KW-1133">Transmembrane helix</keyword>
<dbReference type="EMBL" id="JAOQJQ010000004">
    <property type="protein sequence ID" value="MCU6762920.1"/>
    <property type="molecule type" value="Genomic_DNA"/>
</dbReference>
<dbReference type="InterPro" id="IPR019074">
    <property type="entry name" value="YabQ"/>
</dbReference>
<feature type="transmembrane region" description="Helical" evidence="1">
    <location>
        <begin position="12"/>
        <end position="30"/>
    </location>
</feature>
<evidence type="ECO:0000256" key="1">
    <source>
        <dbReference type="SAM" id="Phobius"/>
    </source>
</evidence>
<proteinExistence type="predicted"/>
<dbReference type="NCBIfam" id="TIGR02893">
    <property type="entry name" value="spore_yabQ"/>
    <property type="match status" value="1"/>
</dbReference>
<organism evidence="2 3">
    <name type="scientific">Brotonthovivens ammoniilytica</name>
    <dbReference type="NCBI Taxonomy" id="2981725"/>
    <lineage>
        <taxon>Bacteria</taxon>
        <taxon>Bacillati</taxon>
        <taxon>Bacillota</taxon>
        <taxon>Clostridia</taxon>
        <taxon>Lachnospirales</taxon>
        <taxon>Lachnospiraceae</taxon>
        <taxon>Brotonthovivens</taxon>
    </lineage>
</organism>
<keyword evidence="1" id="KW-0812">Transmembrane</keyword>
<gene>
    <name evidence="2" type="ORF">OCV88_11315</name>
</gene>
<evidence type="ECO:0000313" key="2">
    <source>
        <dbReference type="EMBL" id="MCU6762920.1"/>
    </source>
</evidence>
<comment type="caution">
    <text evidence="2">The sequence shown here is derived from an EMBL/GenBank/DDBJ whole genome shotgun (WGS) entry which is preliminary data.</text>
</comment>
<dbReference type="Pfam" id="PF09578">
    <property type="entry name" value="Spore_YabQ"/>
    <property type="match status" value="1"/>
</dbReference>
<evidence type="ECO:0000313" key="3">
    <source>
        <dbReference type="Proteomes" id="UP001652442"/>
    </source>
</evidence>
<protein>
    <submittedName>
        <fullName evidence="2">Spore cortex biosynthesis protein YabQ</fullName>
    </submittedName>
</protein>
<feature type="transmembrane region" description="Helical" evidence="1">
    <location>
        <begin position="70"/>
        <end position="89"/>
    </location>
</feature>